<evidence type="ECO:0000313" key="4">
    <source>
        <dbReference type="Proteomes" id="UP000606870"/>
    </source>
</evidence>
<comment type="caution">
    <text evidence="3">The sequence shown here is derived from an EMBL/GenBank/DDBJ whole genome shotgun (WGS) entry which is preliminary data.</text>
</comment>
<dbReference type="Proteomes" id="UP000606870">
    <property type="component" value="Unassembled WGS sequence"/>
</dbReference>
<gene>
    <name evidence="3" type="ORF">H8J70_11015</name>
</gene>
<dbReference type="PANTHER" id="PTHR31423">
    <property type="entry name" value="YBAK DOMAIN-CONTAINING PROTEIN"/>
    <property type="match status" value="1"/>
</dbReference>
<dbReference type="CDD" id="cd04335">
    <property type="entry name" value="PrdX_deacylase"/>
    <property type="match status" value="1"/>
</dbReference>
<accession>A0ABR6VKK2</accession>
<proteinExistence type="inferred from homology"/>
<comment type="similarity">
    <text evidence="1">Belongs to the PRORSD1 family.</text>
</comment>
<dbReference type="InterPro" id="IPR036754">
    <property type="entry name" value="YbaK/aa-tRNA-synt-asso_dom_sf"/>
</dbReference>
<keyword evidence="4" id="KW-1185">Reference proteome</keyword>
<sequence length="166" mass="18743">MNKEEIYAWLTEQDVTYEVTEHQAVFNMEELKAVPLPYPEWDAKNLFVRDDKKRNYYLLTVKGEKKVDLKTFRKENGLRALSFASADDLQAYLGLTPGAVTPLGLLHDADHAVQFYLDEDFLGHKIGVHPNDNTATVWLAAGDLVRLLQDFGTDVHIVSIGGNHAD</sequence>
<dbReference type="InterPro" id="IPR040285">
    <property type="entry name" value="ProX/PRXD1"/>
</dbReference>
<dbReference type="EMBL" id="JACOGK010000040">
    <property type="protein sequence ID" value="MBC3537770.1"/>
    <property type="molecule type" value="Genomic_DNA"/>
</dbReference>
<dbReference type="PANTHER" id="PTHR31423:SF3">
    <property type="entry name" value="PROLYL-TRNA SYNTHETASE ASSOCIATED DOMAIN-CONTAINING PROTEIN 1-RELATED"/>
    <property type="match status" value="1"/>
</dbReference>
<dbReference type="Pfam" id="PF04073">
    <property type="entry name" value="tRNA_edit"/>
    <property type="match status" value="1"/>
</dbReference>
<protein>
    <submittedName>
        <fullName evidence="3">Prolyl-tRNA synthetase associated domain-containing protein</fullName>
    </submittedName>
</protein>
<evidence type="ECO:0000256" key="1">
    <source>
        <dbReference type="ARBA" id="ARBA00010201"/>
    </source>
</evidence>
<organism evidence="3 4">
    <name type="scientific">Megasphaera hominis</name>
    <dbReference type="NCBI Taxonomy" id="159836"/>
    <lineage>
        <taxon>Bacteria</taxon>
        <taxon>Bacillati</taxon>
        <taxon>Bacillota</taxon>
        <taxon>Negativicutes</taxon>
        <taxon>Veillonellales</taxon>
        <taxon>Veillonellaceae</taxon>
        <taxon>Megasphaera</taxon>
    </lineage>
</organism>
<evidence type="ECO:0000313" key="3">
    <source>
        <dbReference type="EMBL" id="MBC3537770.1"/>
    </source>
</evidence>
<feature type="domain" description="YbaK/aminoacyl-tRNA synthetase-associated" evidence="2">
    <location>
        <begin position="26"/>
        <end position="147"/>
    </location>
</feature>
<dbReference type="RefSeq" id="WP_186504344.1">
    <property type="nucleotide sequence ID" value="NZ_JACOGK010000040.1"/>
</dbReference>
<dbReference type="Gene3D" id="3.90.960.10">
    <property type="entry name" value="YbaK/aminoacyl-tRNA synthetase-associated domain"/>
    <property type="match status" value="1"/>
</dbReference>
<dbReference type="InterPro" id="IPR007214">
    <property type="entry name" value="YbaK/aa-tRNA-synth-assoc-dom"/>
</dbReference>
<name>A0ABR6VKK2_9FIRM</name>
<dbReference type="SUPFAM" id="SSF55826">
    <property type="entry name" value="YbaK/ProRS associated domain"/>
    <property type="match status" value="1"/>
</dbReference>
<reference evidence="3 4" key="1">
    <citation type="submission" date="2020-08" db="EMBL/GenBank/DDBJ databases">
        <authorList>
            <person name="Liu C."/>
            <person name="Sun Q."/>
        </authorList>
    </citation>
    <scope>NUCLEOTIDE SEQUENCE [LARGE SCALE GENOMIC DNA]</scope>
    <source>
        <strain evidence="3 4">NSJ-59</strain>
    </source>
</reference>
<evidence type="ECO:0000259" key="2">
    <source>
        <dbReference type="Pfam" id="PF04073"/>
    </source>
</evidence>